<organism evidence="3 4">
    <name type="scientific">Microvirga puerhi</name>
    <dbReference type="NCBI Taxonomy" id="2876078"/>
    <lineage>
        <taxon>Bacteria</taxon>
        <taxon>Pseudomonadati</taxon>
        <taxon>Pseudomonadota</taxon>
        <taxon>Alphaproteobacteria</taxon>
        <taxon>Hyphomicrobiales</taxon>
        <taxon>Methylobacteriaceae</taxon>
        <taxon>Microvirga</taxon>
    </lineage>
</organism>
<comment type="caution">
    <text evidence="3">The sequence shown here is derived from an EMBL/GenBank/DDBJ whole genome shotgun (WGS) entry which is preliminary data.</text>
</comment>
<feature type="region of interest" description="Disordered" evidence="1">
    <location>
        <begin position="1"/>
        <end position="26"/>
    </location>
</feature>
<dbReference type="InterPro" id="IPR001584">
    <property type="entry name" value="Integrase_cat-core"/>
</dbReference>
<dbReference type="SUPFAM" id="SSF53098">
    <property type="entry name" value="Ribonuclease H-like"/>
    <property type="match status" value="1"/>
</dbReference>
<proteinExistence type="predicted"/>
<dbReference type="Proteomes" id="UP000704176">
    <property type="component" value="Unassembled WGS sequence"/>
</dbReference>
<sequence length="26" mass="2899">MTWYNQQRPHGSLGRRTPAQALAGTT</sequence>
<evidence type="ECO:0000259" key="2">
    <source>
        <dbReference type="Pfam" id="PF13683"/>
    </source>
</evidence>
<keyword evidence="4" id="KW-1185">Reference proteome</keyword>
<accession>A0ABS7VS70</accession>
<dbReference type="InterPro" id="IPR012337">
    <property type="entry name" value="RNaseH-like_sf"/>
</dbReference>
<gene>
    <name evidence="3" type="ORF">K9B37_19225</name>
</gene>
<name>A0ABS7VS70_9HYPH</name>
<evidence type="ECO:0000313" key="3">
    <source>
        <dbReference type="EMBL" id="MBZ6078394.1"/>
    </source>
</evidence>
<protein>
    <submittedName>
        <fullName evidence="3">Integrase core domain-containing protein</fullName>
    </submittedName>
</protein>
<feature type="domain" description="Integrase catalytic" evidence="2">
    <location>
        <begin position="2"/>
        <end position="18"/>
    </location>
</feature>
<dbReference type="EMBL" id="JAIRBM010000018">
    <property type="protein sequence ID" value="MBZ6078394.1"/>
    <property type="molecule type" value="Genomic_DNA"/>
</dbReference>
<reference evidence="3 4" key="1">
    <citation type="submission" date="2021-09" db="EMBL/GenBank/DDBJ databases">
        <title>The complete genome sequence of a new microorganism.</title>
        <authorList>
            <person name="Zi Z."/>
        </authorList>
    </citation>
    <scope>NUCLEOTIDE SEQUENCE [LARGE SCALE GENOMIC DNA]</scope>
    <source>
        <strain evidence="3 4">WGZ8</strain>
    </source>
</reference>
<evidence type="ECO:0000256" key="1">
    <source>
        <dbReference type="SAM" id="MobiDB-lite"/>
    </source>
</evidence>
<evidence type="ECO:0000313" key="4">
    <source>
        <dbReference type="Proteomes" id="UP000704176"/>
    </source>
</evidence>
<dbReference type="Pfam" id="PF13683">
    <property type="entry name" value="rve_3"/>
    <property type="match status" value="1"/>
</dbReference>